<organism evidence="1 2">
    <name type="scientific">Prunus yedoensis var. nudiflora</name>
    <dbReference type="NCBI Taxonomy" id="2094558"/>
    <lineage>
        <taxon>Eukaryota</taxon>
        <taxon>Viridiplantae</taxon>
        <taxon>Streptophyta</taxon>
        <taxon>Embryophyta</taxon>
        <taxon>Tracheophyta</taxon>
        <taxon>Spermatophyta</taxon>
        <taxon>Magnoliopsida</taxon>
        <taxon>eudicotyledons</taxon>
        <taxon>Gunneridae</taxon>
        <taxon>Pentapetalae</taxon>
        <taxon>rosids</taxon>
        <taxon>fabids</taxon>
        <taxon>Rosales</taxon>
        <taxon>Rosaceae</taxon>
        <taxon>Amygdaloideae</taxon>
        <taxon>Amygdaleae</taxon>
        <taxon>Prunus</taxon>
    </lineage>
</organism>
<keyword evidence="2" id="KW-1185">Reference proteome</keyword>
<reference evidence="1 2" key="1">
    <citation type="submission" date="2018-02" db="EMBL/GenBank/DDBJ databases">
        <title>Draft genome of wild Prunus yedoensis var. nudiflora.</title>
        <authorList>
            <person name="Baek S."/>
            <person name="Kim J.-H."/>
            <person name="Choi K."/>
            <person name="Kim G.-B."/>
            <person name="Cho A."/>
            <person name="Jang H."/>
            <person name="Shin C.-H."/>
            <person name="Yu H.-J."/>
            <person name="Mun J.-H."/>
        </authorList>
    </citation>
    <scope>NUCLEOTIDE SEQUENCE [LARGE SCALE GENOMIC DNA]</scope>
    <source>
        <strain evidence="2">cv. Jeju island</strain>
        <tissue evidence="1">Leaf</tissue>
    </source>
</reference>
<proteinExistence type="predicted"/>
<name>A0A314Z6V6_PRUYE</name>
<protein>
    <submittedName>
        <fullName evidence="1">Uncharacterized protein</fullName>
    </submittedName>
</protein>
<dbReference type="AlphaFoldDB" id="A0A314Z6V6"/>
<sequence length="74" mass="8119">MGDHEFGPMIFFNKIETTGDTMKEANSLPIYGVGRFKLCKPGSRGGLIPPSHQKECFASSVYKMGNPTIPTSMH</sequence>
<dbReference type="Proteomes" id="UP000250321">
    <property type="component" value="Unassembled WGS sequence"/>
</dbReference>
<dbReference type="EMBL" id="PJQY01000344">
    <property type="protein sequence ID" value="PQQ12571.1"/>
    <property type="molecule type" value="Genomic_DNA"/>
</dbReference>
<evidence type="ECO:0000313" key="2">
    <source>
        <dbReference type="Proteomes" id="UP000250321"/>
    </source>
</evidence>
<evidence type="ECO:0000313" key="1">
    <source>
        <dbReference type="EMBL" id="PQQ12571.1"/>
    </source>
</evidence>
<accession>A0A314Z6V6</accession>
<comment type="caution">
    <text evidence="1">The sequence shown here is derived from an EMBL/GenBank/DDBJ whole genome shotgun (WGS) entry which is preliminary data.</text>
</comment>
<gene>
    <name evidence="1" type="ORF">Pyn_10663</name>
</gene>